<sequence>MTRYVCVSVIRIGPDRAVRPVQPEKPEYDGLIEVANRLMMKGKNNSDTKMLRYQFIFVVTIRFVVRIIEWIGICLEEDDFRSPTKVDAERDEEFDTPDSDEGEVVDETMQTTTMMMVMTTMP</sequence>
<dbReference type="EMBL" id="PGOL01003139">
    <property type="protein sequence ID" value="PKI42676.1"/>
    <property type="molecule type" value="Genomic_DNA"/>
</dbReference>
<gene>
    <name evidence="2" type="ORF">CRG98_036958</name>
</gene>
<reference evidence="2 3" key="1">
    <citation type="submission" date="2017-11" db="EMBL/GenBank/DDBJ databases">
        <title>De-novo sequencing of pomegranate (Punica granatum L.) genome.</title>
        <authorList>
            <person name="Akparov Z."/>
            <person name="Amiraslanov A."/>
            <person name="Hajiyeva S."/>
            <person name="Abbasov M."/>
            <person name="Kaur K."/>
            <person name="Hamwieh A."/>
            <person name="Solovyev V."/>
            <person name="Salamov A."/>
            <person name="Braich B."/>
            <person name="Kosarev P."/>
            <person name="Mahmoud A."/>
            <person name="Hajiyev E."/>
            <person name="Babayeva S."/>
            <person name="Izzatullayeva V."/>
            <person name="Mammadov A."/>
            <person name="Mammadov A."/>
            <person name="Sharifova S."/>
            <person name="Ojaghi J."/>
            <person name="Eynullazada K."/>
            <person name="Bayramov B."/>
            <person name="Abdulazimova A."/>
            <person name="Shahmuradov I."/>
        </authorList>
    </citation>
    <scope>NUCLEOTIDE SEQUENCE [LARGE SCALE GENOMIC DNA]</scope>
    <source>
        <strain evidence="3">cv. AG2017</strain>
        <tissue evidence="2">Leaf</tissue>
    </source>
</reference>
<evidence type="ECO:0000313" key="2">
    <source>
        <dbReference type="EMBL" id="PKI42676.1"/>
    </source>
</evidence>
<evidence type="ECO:0000256" key="1">
    <source>
        <dbReference type="SAM" id="MobiDB-lite"/>
    </source>
</evidence>
<name>A0A2I0IH73_PUNGR</name>
<organism evidence="2 3">
    <name type="scientific">Punica granatum</name>
    <name type="common">Pomegranate</name>
    <dbReference type="NCBI Taxonomy" id="22663"/>
    <lineage>
        <taxon>Eukaryota</taxon>
        <taxon>Viridiplantae</taxon>
        <taxon>Streptophyta</taxon>
        <taxon>Embryophyta</taxon>
        <taxon>Tracheophyta</taxon>
        <taxon>Spermatophyta</taxon>
        <taxon>Magnoliopsida</taxon>
        <taxon>eudicotyledons</taxon>
        <taxon>Gunneridae</taxon>
        <taxon>Pentapetalae</taxon>
        <taxon>rosids</taxon>
        <taxon>malvids</taxon>
        <taxon>Myrtales</taxon>
        <taxon>Lythraceae</taxon>
        <taxon>Punica</taxon>
    </lineage>
</organism>
<evidence type="ECO:0000313" key="3">
    <source>
        <dbReference type="Proteomes" id="UP000233551"/>
    </source>
</evidence>
<feature type="compositionally biased region" description="Acidic residues" evidence="1">
    <location>
        <begin position="89"/>
        <end position="103"/>
    </location>
</feature>
<keyword evidence="3" id="KW-1185">Reference proteome</keyword>
<protein>
    <submittedName>
        <fullName evidence="2">Uncharacterized protein</fullName>
    </submittedName>
</protein>
<proteinExistence type="predicted"/>
<feature type="region of interest" description="Disordered" evidence="1">
    <location>
        <begin position="82"/>
        <end position="103"/>
    </location>
</feature>
<dbReference type="Proteomes" id="UP000233551">
    <property type="component" value="Unassembled WGS sequence"/>
</dbReference>
<comment type="caution">
    <text evidence="2">The sequence shown here is derived from an EMBL/GenBank/DDBJ whole genome shotgun (WGS) entry which is preliminary data.</text>
</comment>
<accession>A0A2I0IH73</accession>
<dbReference type="AlphaFoldDB" id="A0A2I0IH73"/>